<reference evidence="8" key="1">
    <citation type="submission" date="2020-06" db="EMBL/GenBank/DDBJ databases">
        <authorList>
            <person name="Li T."/>
            <person name="Hu X."/>
            <person name="Zhang T."/>
            <person name="Song X."/>
            <person name="Zhang H."/>
            <person name="Dai N."/>
            <person name="Sheng W."/>
            <person name="Hou X."/>
            <person name="Wei L."/>
        </authorList>
    </citation>
    <scope>NUCLEOTIDE SEQUENCE</scope>
    <source>
        <strain evidence="8">KEN8</strain>
        <tissue evidence="8">Leaf</tissue>
    </source>
</reference>
<dbReference type="InterPro" id="IPR016024">
    <property type="entry name" value="ARM-type_fold"/>
</dbReference>
<dbReference type="Gene3D" id="1.25.40.180">
    <property type="match status" value="1"/>
</dbReference>
<proteinExistence type="inferred from homology"/>
<dbReference type="SMART" id="SM00544">
    <property type="entry name" value="MA3"/>
    <property type="match status" value="1"/>
</dbReference>
<evidence type="ECO:0000256" key="6">
    <source>
        <dbReference type="ARBA" id="ARBA00023242"/>
    </source>
</evidence>
<dbReference type="GO" id="GO:0006417">
    <property type="term" value="P:regulation of translation"/>
    <property type="evidence" value="ECO:0007669"/>
    <property type="project" value="UniProtKB-KW"/>
</dbReference>
<protein>
    <submittedName>
        <fullName evidence="8">Ma3 domain-containing translation regulatory factor 2</fullName>
    </submittedName>
</protein>
<dbReference type="PANTHER" id="PTHR12626">
    <property type="entry name" value="PROGRAMMED CELL DEATH 4"/>
    <property type="match status" value="1"/>
</dbReference>
<sequence>MSLLKARLSGERILRCWGGGGSCKNGWTIEDVKDKIGKLLEEFEAGGDTREACRCIKELGMPFFHHEVVKKSLVILMENKNERQWRLLRQCCDMQLITMNQMTKGFNRVAESLDDLALDVPDAKKQYKNYVERAKTEGWLDTSFGINGLEQSLENGHH</sequence>
<accession>A0AAW2IZP5</accession>
<name>A0AAW2IZP5_9LAMI</name>
<dbReference type="EMBL" id="JACGWM010001807">
    <property type="protein sequence ID" value="KAL0287661.1"/>
    <property type="molecule type" value="Genomic_DNA"/>
</dbReference>
<evidence type="ECO:0000256" key="5">
    <source>
        <dbReference type="ARBA" id="ARBA00022845"/>
    </source>
</evidence>
<keyword evidence="3" id="KW-0963">Cytoplasm</keyword>
<gene>
    <name evidence="8" type="ORF">Scaly_2758100</name>
</gene>
<evidence type="ECO:0000256" key="1">
    <source>
        <dbReference type="ARBA" id="ARBA00004496"/>
    </source>
</evidence>
<dbReference type="Pfam" id="PF02847">
    <property type="entry name" value="MA3"/>
    <property type="match status" value="1"/>
</dbReference>
<dbReference type="SUPFAM" id="SSF48371">
    <property type="entry name" value="ARM repeat"/>
    <property type="match status" value="1"/>
</dbReference>
<comment type="caution">
    <text evidence="8">The sequence shown here is derived from an EMBL/GenBank/DDBJ whole genome shotgun (WGS) entry which is preliminary data.</text>
</comment>
<comment type="subcellular location">
    <subcellularLocation>
        <location evidence="1">Cytoplasm</location>
    </subcellularLocation>
</comment>
<dbReference type="AlphaFoldDB" id="A0AAW2IZP5"/>
<evidence type="ECO:0000313" key="8">
    <source>
        <dbReference type="EMBL" id="KAL0287661.1"/>
    </source>
</evidence>
<feature type="domain" description="MI" evidence="7">
    <location>
        <begin position="31"/>
        <end position="150"/>
    </location>
</feature>
<dbReference type="InterPro" id="IPR003891">
    <property type="entry name" value="Initiation_fac_eIF4g_MI"/>
</dbReference>
<comment type="similarity">
    <text evidence="2">Belongs to the PDCD4 family.</text>
</comment>
<evidence type="ECO:0000256" key="4">
    <source>
        <dbReference type="ARBA" id="ARBA00022737"/>
    </source>
</evidence>
<reference evidence="8" key="2">
    <citation type="journal article" date="2024" name="Plant">
        <title>Genomic evolution and insights into agronomic trait innovations of Sesamum species.</title>
        <authorList>
            <person name="Miao H."/>
            <person name="Wang L."/>
            <person name="Qu L."/>
            <person name="Liu H."/>
            <person name="Sun Y."/>
            <person name="Le M."/>
            <person name="Wang Q."/>
            <person name="Wei S."/>
            <person name="Zheng Y."/>
            <person name="Lin W."/>
            <person name="Duan Y."/>
            <person name="Cao H."/>
            <person name="Xiong S."/>
            <person name="Wang X."/>
            <person name="Wei L."/>
            <person name="Li C."/>
            <person name="Ma Q."/>
            <person name="Ju M."/>
            <person name="Zhao R."/>
            <person name="Li G."/>
            <person name="Mu C."/>
            <person name="Tian Q."/>
            <person name="Mei H."/>
            <person name="Zhang T."/>
            <person name="Gao T."/>
            <person name="Zhang H."/>
        </authorList>
    </citation>
    <scope>NUCLEOTIDE SEQUENCE</scope>
    <source>
        <strain evidence="8">KEN8</strain>
    </source>
</reference>
<keyword evidence="5" id="KW-0810">Translation regulation</keyword>
<dbReference type="GO" id="GO:0045892">
    <property type="term" value="P:negative regulation of DNA-templated transcription"/>
    <property type="evidence" value="ECO:0007669"/>
    <property type="project" value="InterPro"/>
</dbReference>
<dbReference type="PROSITE" id="PS51366">
    <property type="entry name" value="MI"/>
    <property type="match status" value="1"/>
</dbReference>
<dbReference type="GO" id="GO:0005737">
    <property type="term" value="C:cytoplasm"/>
    <property type="evidence" value="ECO:0007669"/>
    <property type="project" value="UniProtKB-SubCell"/>
</dbReference>
<dbReference type="PANTHER" id="PTHR12626:SF2">
    <property type="entry name" value="MA3 DOMAIN-CONTAINING TRANSLATION REGULATORY FACTOR 2"/>
    <property type="match status" value="1"/>
</dbReference>
<keyword evidence="6" id="KW-0539">Nucleus</keyword>
<keyword evidence="4" id="KW-0677">Repeat</keyword>
<organism evidence="8">
    <name type="scientific">Sesamum calycinum</name>
    <dbReference type="NCBI Taxonomy" id="2727403"/>
    <lineage>
        <taxon>Eukaryota</taxon>
        <taxon>Viridiplantae</taxon>
        <taxon>Streptophyta</taxon>
        <taxon>Embryophyta</taxon>
        <taxon>Tracheophyta</taxon>
        <taxon>Spermatophyta</taxon>
        <taxon>Magnoliopsida</taxon>
        <taxon>eudicotyledons</taxon>
        <taxon>Gunneridae</taxon>
        <taxon>Pentapetalae</taxon>
        <taxon>asterids</taxon>
        <taxon>lamiids</taxon>
        <taxon>Lamiales</taxon>
        <taxon>Pedaliaceae</taxon>
        <taxon>Sesamum</taxon>
    </lineage>
</organism>
<evidence type="ECO:0000259" key="7">
    <source>
        <dbReference type="PROSITE" id="PS51366"/>
    </source>
</evidence>
<evidence type="ECO:0000256" key="3">
    <source>
        <dbReference type="ARBA" id="ARBA00022490"/>
    </source>
</evidence>
<dbReference type="InterPro" id="IPR039778">
    <property type="entry name" value="PDCD4"/>
</dbReference>
<evidence type="ECO:0000256" key="2">
    <source>
        <dbReference type="ARBA" id="ARBA00005497"/>
    </source>
</evidence>